<evidence type="ECO:0000313" key="3">
    <source>
        <dbReference type="EMBL" id="AEA12014.1"/>
    </source>
</evidence>
<evidence type="ECO:0000313" key="4">
    <source>
        <dbReference type="Proteomes" id="UP000008138"/>
    </source>
</evidence>
<dbReference type="Gene3D" id="3.40.190.10">
    <property type="entry name" value="Periplasmic binding protein-like II"/>
    <property type="match status" value="1"/>
</dbReference>
<dbReference type="InterPro" id="IPR050682">
    <property type="entry name" value="ModA/WtpA"/>
</dbReference>
<dbReference type="Proteomes" id="UP000008138">
    <property type="component" value="Chromosome"/>
</dbReference>
<dbReference type="PANTHER" id="PTHR30632">
    <property type="entry name" value="MOLYBDATE-BINDING PERIPLASMIC PROTEIN"/>
    <property type="match status" value="1"/>
</dbReference>
<dbReference type="STRING" id="999630.TUZN_0519"/>
<keyword evidence="4" id="KW-1185">Reference proteome</keyword>
<gene>
    <name evidence="3" type="ordered locus">TUZN_0519</name>
</gene>
<comment type="similarity">
    <text evidence="1">Belongs to the bacterial solute-binding protein 1 family. WtpA subfamily.</text>
</comment>
<proteinExistence type="inferred from homology"/>
<keyword evidence="2" id="KW-1133">Transmembrane helix</keyword>
<dbReference type="RefSeq" id="WP_013679350.1">
    <property type="nucleotide sequence ID" value="NC_015315.1"/>
</dbReference>
<reference key="2">
    <citation type="submission" date="2011-03" db="EMBL/GenBank/DDBJ databases">
        <title>Complete genome sequence of the thermoacidophilic crenarchaeon Thermoproteus uzoniensis 768-20.</title>
        <authorList>
            <person name="Mardanov A.V."/>
            <person name="Gumerov V.M."/>
            <person name="Beletsky A.V."/>
            <person name="Prokofeva M.I."/>
            <person name="Bonch-Osmolovskaya E.A."/>
            <person name="Ravin N.V."/>
            <person name="Skryabin K.G."/>
        </authorList>
    </citation>
    <scope>NUCLEOTIDE SEQUENCE</scope>
    <source>
        <strain>768-20</strain>
    </source>
</reference>
<feature type="transmembrane region" description="Helical" evidence="2">
    <location>
        <begin position="6"/>
        <end position="25"/>
    </location>
</feature>
<dbReference type="HOGENOM" id="CLU_793701_0_0_2"/>
<dbReference type="EMBL" id="CP002590">
    <property type="protein sequence ID" value="AEA12014.1"/>
    <property type="molecule type" value="Genomic_DNA"/>
</dbReference>
<dbReference type="SUPFAM" id="SSF53850">
    <property type="entry name" value="Periplasmic binding protein-like II"/>
    <property type="match status" value="1"/>
</dbReference>
<dbReference type="GO" id="GO:0030973">
    <property type="term" value="F:molybdate ion binding"/>
    <property type="evidence" value="ECO:0007669"/>
    <property type="project" value="TreeGrafter"/>
</dbReference>
<dbReference type="AlphaFoldDB" id="F2L3N0"/>
<dbReference type="PANTHER" id="PTHR30632:SF16">
    <property type="entry name" value="MOLYBDATE_TUNGSTATE-BINDING PROTEIN WTPA"/>
    <property type="match status" value="1"/>
</dbReference>
<name>F2L3N0_THEU7</name>
<sequence>MKRTTALIVAAVLVAILGVGVYIFFNYGRGRSGAPSQQVGNKSLVLCIAGAYAAEGHYLAEAYRNFTGVQVVVKPGGSFALAHQIALGVPCDVFMPVAFRQAVAGAGAYDPGWAIAFVADSNVVVYSNASLKTFPGMAELLDLYRRAYASNDSRLWYQFFYELTSGKYPLGVADPATDPEGLYAMLILEAAGELYAGNESFFIYRMAENRANVTRSSTFYYVVPLKEGQLAFVFSYKSYAEANGLQYLELPPWLNFGNAAYSGWYSRFSWTIPIEGVETRIRGSPVYLYITIPRNARDRTAALDFLLFVLRERGQLARYGLTPLGKPVVFGNASSLPAALQQLLSNGTLSYGGPLT</sequence>
<dbReference type="Pfam" id="PF13531">
    <property type="entry name" value="SBP_bac_11"/>
    <property type="match status" value="1"/>
</dbReference>
<evidence type="ECO:0000256" key="2">
    <source>
        <dbReference type="SAM" id="Phobius"/>
    </source>
</evidence>
<protein>
    <submittedName>
        <fullName evidence="3">ABC-type molybdate transport system periplasmic component-like protein</fullName>
    </submittedName>
</protein>
<keyword evidence="2" id="KW-0472">Membrane</keyword>
<evidence type="ECO:0000256" key="1">
    <source>
        <dbReference type="ARBA" id="ARBA00009438"/>
    </source>
</evidence>
<dbReference type="GO" id="GO:0015689">
    <property type="term" value="P:molybdate ion transport"/>
    <property type="evidence" value="ECO:0007669"/>
    <property type="project" value="TreeGrafter"/>
</dbReference>
<dbReference type="OrthoDB" id="7820at2157"/>
<reference evidence="3 4" key="1">
    <citation type="journal article" date="2011" name="J. Bacteriol.">
        <title>Complete genome sequence of the thermoacidophilic crenarchaeon Thermoproteus uzoniensis 768-20.</title>
        <authorList>
            <person name="Mardanov A.V."/>
            <person name="Gumerov V.M."/>
            <person name="Beletsky A.V."/>
            <person name="Prokofeva M.I."/>
            <person name="Bonch-Osmolovskaya E.A."/>
            <person name="Ravin N.V."/>
            <person name="Skryabin K.G."/>
        </authorList>
    </citation>
    <scope>NUCLEOTIDE SEQUENCE [LARGE SCALE GENOMIC DNA]</scope>
    <source>
        <strain evidence="3 4">768-20</strain>
    </source>
</reference>
<dbReference type="eggNOG" id="arCOG00219">
    <property type="taxonomic scope" value="Archaea"/>
</dbReference>
<keyword evidence="2" id="KW-0812">Transmembrane</keyword>
<dbReference type="GeneID" id="10360063"/>
<organism evidence="3 4">
    <name type="scientific">Thermoproteus uzoniensis (strain 768-20)</name>
    <dbReference type="NCBI Taxonomy" id="999630"/>
    <lineage>
        <taxon>Archaea</taxon>
        <taxon>Thermoproteota</taxon>
        <taxon>Thermoprotei</taxon>
        <taxon>Thermoproteales</taxon>
        <taxon>Thermoproteaceae</taxon>
        <taxon>Thermoproteus</taxon>
    </lineage>
</organism>
<dbReference type="KEGG" id="tuz:TUZN_0519"/>
<accession>F2L3N0</accession>